<name>A0ABY9W6B6_9ACTN</name>
<dbReference type="EMBL" id="CP134500">
    <property type="protein sequence ID" value="WNF31498.1"/>
    <property type="molecule type" value="Genomic_DNA"/>
</dbReference>
<sequence>MADGGRDGPRNAAPRPRRVRHIAFDRPFGIVVLGGADDVPLLTA</sequence>
<organism evidence="1 2">
    <name type="scientific">Streptomyces durocortorensis</name>
    <dbReference type="NCBI Taxonomy" id="2811104"/>
    <lineage>
        <taxon>Bacteria</taxon>
        <taxon>Bacillati</taxon>
        <taxon>Actinomycetota</taxon>
        <taxon>Actinomycetes</taxon>
        <taxon>Kitasatosporales</taxon>
        <taxon>Streptomycetaceae</taxon>
        <taxon>Streptomyces</taxon>
    </lineage>
</organism>
<keyword evidence="2" id="KW-1185">Reference proteome</keyword>
<proteinExistence type="predicted"/>
<dbReference type="Proteomes" id="UP001303236">
    <property type="component" value="Chromosome"/>
</dbReference>
<evidence type="ECO:0000313" key="1">
    <source>
        <dbReference type="EMBL" id="WNF31498.1"/>
    </source>
</evidence>
<protein>
    <submittedName>
        <fullName evidence="1">Uncharacterized protein</fullName>
    </submittedName>
</protein>
<evidence type="ECO:0000313" key="2">
    <source>
        <dbReference type="Proteomes" id="UP001303236"/>
    </source>
</evidence>
<accession>A0ABY9W6B6</accession>
<gene>
    <name evidence="1" type="ORF">RI138_08080</name>
</gene>
<reference evidence="1 2" key="1">
    <citation type="submission" date="2023-09" db="EMBL/GenBank/DDBJ databases">
        <title>Genome completion map analysis of the actinomycetes C11-1.</title>
        <authorList>
            <person name="Qin P."/>
            <person name="Guan P."/>
        </authorList>
    </citation>
    <scope>NUCLEOTIDE SEQUENCE [LARGE SCALE GENOMIC DNA]</scope>
    <source>
        <strain evidence="1 2">C11-1</strain>
    </source>
</reference>